<accession>A0ABN7WIA6</accession>
<feature type="compositionally biased region" description="Basic and acidic residues" evidence="1">
    <location>
        <begin position="78"/>
        <end position="95"/>
    </location>
</feature>
<keyword evidence="3" id="KW-1185">Reference proteome</keyword>
<reference evidence="2 3" key="1">
    <citation type="submission" date="2021-06" db="EMBL/GenBank/DDBJ databases">
        <authorList>
            <person name="Kallberg Y."/>
            <person name="Tangrot J."/>
            <person name="Rosling A."/>
        </authorList>
    </citation>
    <scope>NUCLEOTIDE SEQUENCE [LARGE SCALE GENOMIC DNA]</scope>
    <source>
        <strain evidence="2 3">120-4 pot B 10/14</strain>
    </source>
</reference>
<evidence type="ECO:0000256" key="1">
    <source>
        <dbReference type="SAM" id="MobiDB-lite"/>
    </source>
</evidence>
<dbReference type="EMBL" id="CAJVQB010046598">
    <property type="protein sequence ID" value="CAG8833052.1"/>
    <property type="molecule type" value="Genomic_DNA"/>
</dbReference>
<gene>
    <name evidence="2" type="ORF">GMARGA_LOCUS31359</name>
</gene>
<name>A0ABN7WIA6_GIGMA</name>
<protein>
    <submittedName>
        <fullName evidence="2">11501_t:CDS:1</fullName>
    </submittedName>
</protein>
<feature type="region of interest" description="Disordered" evidence="1">
    <location>
        <begin position="66"/>
        <end position="95"/>
    </location>
</feature>
<comment type="caution">
    <text evidence="2">The sequence shown here is derived from an EMBL/GenBank/DDBJ whole genome shotgun (WGS) entry which is preliminary data.</text>
</comment>
<feature type="compositionally biased region" description="Acidic residues" evidence="1">
    <location>
        <begin position="66"/>
        <end position="76"/>
    </location>
</feature>
<organism evidence="2 3">
    <name type="scientific">Gigaspora margarita</name>
    <dbReference type="NCBI Taxonomy" id="4874"/>
    <lineage>
        <taxon>Eukaryota</taxon>
        <taxon>Fungi</taxon>
        <taxon>Fungi incertae sedis</taxon>
        <taxon>Mucoromycota</taxon>
        <taxon>Glomeromycotina</taxon>
        <taxon>Glomeromycetes</taxon>
        <taxon>Diversisporales</taxon>
        <taxon>Gigasporaceae</taxon>
        <taxon>Gigaspora</taxon>
    </lineage>
</organism>
<sequence>DDVMAVRRMELCELGKVYEDNSTRNIIDEAKNKHGIKAFEVKPISCENLNRLSFYSRINYWEVDEYKEDDEMDNSEEQSNKMSEEGYDLRDEGHE</sequence>
<proteinExistence type="predicted"/>
<evidence type="ECO:0000313" key="3">
    <source>
        <dbReference type="Proteomes" id="UP000789901"/>
    </source>
</evidence>
<dbReference type="Proteomes" id="UP000789901">
    <property type="component" value="Unassembled WGS sequence"/>
</dbReference>
<evidence type="ECO:0000313" key="2">
    <source>
        <dbReference type="EMBL" id="CAG8833052.1"/>
    </source>
</evidence>
<feature type="non-terminal residue" evidence="2">
    <location>
        <position position="95"/>
    </location>
</feature>
<feature type="non-terminal residue" evidence="2">
    <location>
        <position position="1"/>
    </location>
</feature>